<keyword evidence="6 8" id="KW-1133">Transmembrane helix</keyword>
<reference evidence="13" key="1">
    <citation type="journal article" date="2019" name="Int. J. Syst. Evol. Microbiol.">
        <title>The Global Catalogue of Microorganisms (GCM) 10K type strain sequencing project: providing services to taxonomists for standard genome sequencing and annotation.</title>
        <authorList>
            <consortium name="The Broad Institute Genomics Platform"/>
            <consortium name="The Broad Institute Genome Sequencing Center for Infectious Disease"/>
            <person name="Wu L."/>
            <person name="Ma J."/>
        </authorList>
    </citation>
    <scope>NUCLEOTIDE SEQUENCE [LARGE SCALE GENOMIC DNA]</scope>
    <source>
        <strain evidence="13">JCM 17224</strain>
    </source>
</reference>
<evidence type="ECO:0000256" key="5">
    <source>
        <dbReference type="ARBA" id="ARBA00022840"/>
    </source>
</evidence>
<feature type="domain" description="ABC transmembrane type-1" evidence="10">
    <location>
        <begin position="168"/>
        <end position="447"/>
    </location>
</feature>
<dbReference type="PROSITE" id="PS50990">
    <property type="entry name" value="PEPTIDASE_C39"/>
    <property type="match status" value="1"/>
</dbReference>
<proteinExistence type="predicted"/>
<evidence type="ECO:0000313" key="13">
    <source>
        <dbReference type="Proteomes" id="UP001500567"/>
    </source>
</evidence>
<evidence type="ECO:0000259" key="11">
    <source>
        <dbReference type="PROSITE" id="PS50990"/>
    </source>
</evidence>
<organism evidence="12 13">
    <name type="scientific">Hymenobacter fastidiosus</name>
    <dbReference type="NCBI Taxonomy" id="486264"/>
    <lineage>
        <taxon>Bacteria</taxon>
        <taxon>Pseudomonadati</taxon>
        <taxon>Bacteroidota</taxon>
        <taxon>Cytophagia</taxon>
        <taxon>Cytophagales</taxon>
        <taxon>Hymenobacteraceae</taxon>
        <taxon>Hymenobacter</taxon>
    </lineage>
</organism>
<comment type="subcellular location">
    <subcellularLocation>
        <location evidence="1">Cell membrane</location>
        <topology evidence="1">Multi-pass membrane protein</topology>
    </subcellularLocation>
</comment>
<evidence type="ECO:0000259" key="10">
    <source>
        <dbReference type="PROSITE" id="PS50929"/>
    </source>
</evidence>
<accession>A0ABP7RRU0</accession>
<keyword evidence="7 8" id="KW-0472">Membrane</keyword>
<evidence type="ECO:0000256" key="6">
    <source>
        <dbReference type="ARBA" id="ARBA00022989"/>
    </source>
</evidence>
<dbReference type="PROSITE" id="PS00211">
    <property type="entry name" value="ABC_TRANSPORTER_1"/>
    <property type="match status" value="1"/>
</dbReference>
<evidence type="ECO:0000256" key="8">
    <source>
        <dbReference type="SAM" id="Phobius"/>
    </source>
</evidence>
<dbReference type="InterPro" id="IPR005074">
    <property type="entry name" value="Peptidase_C39"/>
</dbReference>
<feature type="domain" description="ABC transporter" evidence="9">
    <location>
        <begin position="480"/>
        <end position="715"/>
    </location>
</feature>
<keyword evidence="2 8" id="KW-0812">Transmembrane</keyword>
<name>A0ABP7RRU0_9BACT</name>
<feature type="transmembrane region" description="Helical" evidence="8">
    <location>
        <begin position="201"/>
        <end position="219"/>
    </location>
</feature>
<feature type="transmembrane region" description="Helical" evidence="8">
    <location>
        <begin position="280"/>
        <end position="298"/>
    </location>
</feature>
<dbReference type="InterPro" id="IPR036640">
    <property type="entry name" value="ABC1_TM_sf"/>
</dbReference>
<feature type="transmembrane region" description="Helical" evidence="8">
    <location>
        <begin position="168"/>
        <end position="189"/>
    </location>
</feature>
<dbReference type="Pfam" id="PF03412">
    <property type="entry name" value="Peptidase_C39"/>
    <property type="match status" value="1"/>
</dbReference>
<dbReference type="Proteomes" id="UP001500567">
    <property type="component" value="Unassembled WGS sequence"/>
</dbReference>
<dbReference type="PANTHER" id="PTHR43394">
    <property type="entry name" value="ATP-DEPENDENT PERMEASE MDL1, MITOCHONDRIAL"/>
    <property type="match status" value="1"/>
</dbReference>
<evidence type="ECO:0000259" key="9">
    <source>
        <dbReference type="PROSITE" id="PS50893"/>
    </source>
</evidence>
<dbReference type="PROSITE" id="PS50893">
    <property type="entry name" value="ABC_TRANSPORTER_2"/>
    <property type="match status" value="1"/>
</dbReference>
<dbReference type="RefSeq" id="WP_345071502.1">
    <property type="nucleotide sequence ID" value="NZ_BAABDJ010000007.1"/>
</dbReference>
<dbReference type="InterPro" id="IPR017871">
    <property type="entry name" value="ABC_transporter-like_CS"/>
</dbReference>
<dbReference type="SUPFAM" id="SSF52540">
    <property type="entry name" value="P-loop containing nucleoside triphosphate hydrolases"/>
    <property type="match status" value="1"/>
</dbReference>
<dbReference type="Gene3D" id="3.90.70.10">
    <property type="entry name" value="Cysteine proteinases"/>
    <property type="match status" value="1"/>
</dbReference>
<dbReference type="InterPro" id="IPR003439">
    <property type="entry name" value="ABC_transporter-like_ATP-bd"/>
</dbReference>
<dbReference type="Pfam" id="PF00005">
    <property type="entry name" value="ABC_tran"/>
    <property type="match status" value="1"/>
</dbReference>
<dbReference type="InterPro" id="IPR039421">
    <property type="entry name" value="Type_1_exporter"/>
</dbReference>
<keyword evidence="5" id="KW-0067">ATP-binding</keyword>
<evidence type="ECO:0000256" key="1">
    <source>
        <dbReference type="ARBA" id="ARBA00004651"/>
    </source>
</evidence>
<sequence length="734" mass="79939">MSLSTSIRQRDATDCGAACLASVAAHFGLLLPLARVRQHTPVTAHGTDMPQMLQAAAKLGLEARGVQSDLEHLAGVPLPAIAPIVLDPADSVTRYVVLYRVGKRRVTYLDPADGKRHHLRRADFPHYWTGELLLLRPDTSFEPGNHKKSVLGRFWELVQPHGSIITQALVGSVLYTVLGLAMSIFVQKIVDHVLVDGNRNLLNLLGLGMVVLLFFQVFLGTMKSLFALQTGQQIDARLTLGYYNHLLRLPQTFFDSMRVGEIISRLDSGIKIRAFVNETALNLLVNLFIVVLSFGLMFTYYWKLAALMSIILPLYAGIYWVQNRLNRRSQRRLMEQTAELDAQLVESVTGMGTVKRLGMESFASERTEARFMGLMRAVAVSGRQGILSNAATEFVSQLFRIGLLWVGSYFVLAHELTPGELLSFYAIVGYFTGPATALMGANKSVQDALIAADRMFEIIDLEAESQDQKTELTPALVGDVVLHDVAFAYHPGLPVLRGLSLRVQRSSITGIVGESGAGKTTLLSLLQGLYPLDSGSITIGGLDVRHLHLGSLRRVVGIVPQQIDLFSGSIADNITIGDPQPDMARVITLCRQLGVLEFVEQLPHGFATALGERGAGLSGGQKQRLALVRALYRDPEILILDEATSAMDAAAEQYVHDTLLQLRAAGKTIIIIAHRLSTVAHADKIVVLAAGQVQEEGAHAQLLHDGGAYAGLWKQLMPGSAPVIPVPSQEVATL</sequence>
<dbReference type="CDD" id="cd18570">
    <property type="entry name" value="ABC_6TM_PCAT1_LagD_like"/>
    <property type="match status" value="1"/>
</dbReference>
<evidence type="ECO:0000256" key="7">
    <source>
        <dbReference type="ARBA" id="ARBA00023136"/>
    </source>
</evidence>
<dbReference type="EMBL" id="BAABDJ010000007">
    <property type="protein sequence ID" value="GAA4001366.1"/>
    <property type="molecule type" value="Genomic_DNA"/>
</dbReference>
<keyword evidence="4" id="KW-0378">Hydrolase</keyword>
<protein>
    <submittedName>
        <fullName evidence="12">Peptidase domain-containing ABC transporter</fullName>
    </submittedName>
</protein>
<keyword evidence="3" id="KW-0547">Nucleotide-binding</keyword>
<dbReference type="SMART" id="SM00382">
    <property type="entry name" value="AAA"/>
    <property type="match status" value="1"/>
</dbReference>
<dbReference type="InterPro" id="IPR027417">
    <property type="entry name" value="P-loop_NTPase"/>
</dbReference>
<evidence type="ECO:0000256" key="3">
    <source>
        <dbReference type="ARBA" id="ARBA00022741"/>
    </source>
</evidence>
<evidence type="ECO:0000256" key="2">
    <source>
        <dbReference type="ARBA" id="ARBA00022692"/>
    </source>
</evidence>
<comment type="caution">
    <text evidence="12">The sequence shown here is derived from an EMBL/GenBank/DDBJ whole genome shotgun (WGS) entry which is preliminary data.</text>
</comment>
<dbReference type="InterPro" id="IPR003593">
    <property type="entry name" value="AAA+_ATPase"/>
</dbReference>
<dbReference type="InterPro" id="IPR011527">
    <property type="entry name" value="ABC1_TM_dom"/>
</dbReference>
<keyword evidence="13" id="KW-1185">Reference proteome</keyword>
<feature type="domain" description="Peptidase C39" evidence="11">
    <location>
        <begin position="9"/>
        <end position="135"/>
    </location>
</feature>
<dbReference type="Gene3D" id="3.40.50.300">
    <property type="entry name" value="P-loop containing nucleotide triphosphate hydrolases"/>
    <property type="match status" value="1"/>
</dbReference>
<evidence type="ECO:0000256" key="4">
    <source>
        <dbReference type="ARBA" id="ARBA00022801"/>
    </source>
</evidence>
<dbReference type="Pfam" id="PF00664">
    <property type="entry name" value="ABC_membrane"/>
    <property type="match status" value="1"/>
</dbReference>
<evidence type="ECO:0000313" key="12">
    <source>
        <dbReference type="EMBL" id="GAA4001366.1"/>
    </source>
</evidence>
<gene>
    <name evidence="12" type="ORF">GCM10022408_10750</name>
</gene>
<dbReference type="Gene3D" id="1.20.1560.10">
    <property type="entry name" value="ABC transporter type 1, transmembrane domain"/>
    <property type="match status" value="1"/>
</dbReference>
<dbReference type="PROSITE" id="PS50929">
    <property type="entry name" value="ABC_TM1F"/>
    <property type="match status" value="1"/>
</dbReference>
<dbReference type="PANTHER" id="PTHR43394:SF1">
    <property type="entry name" value="ATP-BINDING CASSETTE SUB-FAMILY B MEMBER 10, MITOCHONDRIAL"/>
    <property type="match status" value="1"/>
</dbReference>
<dbReference type="SUPFAM" id="SSF90123">
    <property type="entry name" value="ABC transporter transmembrane region"/>
    <property type="match status" value="1"/>
</dbReference>